<dbReference type="InterPro" id="IPR014729">
    <property type="entry name" value="Rossmann-like_a/b/a_fold"/>
</dbReference>
<comment type="similarity">
    <text evidence="1">Belongs to the universal stress protein A family.</text>
</comment>
<dbReference type="PRINTS" id="PR01438">
    <property type="entry name" value="UNVRSLSTRESS"/>
</dbReference>
<dbReference type="PANTHER" id="PTHR46268:SF26">
    <property type="entry name" value="UNIVERSAL STRESS PROTEIN MJ0577"/>
    <property type="match status" value="1"/>
</dbReference>
<accession>A0A8J2Y6L0</accession>
<dbReference type="AlphaFoldDB" id="A0A8J2Y6L0"/>
<evidence type="ECO:0000313" key="4">
    <source>
        <dbReference type="Proteomes" id="UP000652231"/>
    </source>
</evidence>
<dbReference type="PANTHER" id="PTHR46268">
    <property type="entry name" value="STRESS RESPONSE PROTEIN NHAX"/>
    <property type="match status" value="1"/>
</dbReference>
<dbReference type="CDD" id="cd00293">
    <property type="entry name" value="USP-like"/>
    <property type="match status" value="2"/>
</dbReference>
<dbReference type="InterPro" id="IPR006016">
    <property type="entry name" value="UspA"/>
</dbReference>
<evidence type="ECO:0000313" key="3">
    <source>
        <dbReference type="EMBL" id="GGD92019.1"/>
    </source>
</evidence>
<name>A0A8J2Y6L0_9FLAO</name>
<gene>
    <name evidence="3" type="primary">uspA</name>
    <name evidence="3" type="ORF">GCM10011312_14790</name>
</gene>
<dbReference type="SUPFAM" id="SSF52402">
    <property type="entry name" value="Adenine nucleotide alpha hydrolases-like"/>
    <property type="match status" value="2"/>
</dbReference>
<reference evidence="3" key="1">
    <citation type="journal article" date="2014" name="Int. J. Syst. Evol. Microbiol.">
        <title>Complete genome sequence of Corynebacterium casei LMG S-19264T (=DSM 44701T), isolated from a smear-ripened cheese.</title>
        <authorList>
            <consortium name="US DOE Joint Genome Institute (JGI-PGF)"/>
            <person name="Walter F."/>
            <person name="Albersmeier A."/>
            <person name="Kalinowski J."/>
            <person name="Ruckert C."/>
        </authorList>
    </citation>
    <scope>NUCLEOTIDE SEQUENCE</scope>
    <source>
        <strain evidence="3">CGMCC 1.12924</strain>
    </source>
</reference>
<reference evidence="3" key="2">
    <citation type="submission" date="2020-09" db="EMBL/GenBank/DDBJ databases">
        <authorList>
            <person name="Sun Q."/>
            <person name="Zhou Y."/>
        </authorList>
    </citation>
    <scope>NUCLEOTIDE SEQUENCE</scope>
    <source>
        <strain evidence="3">CGMCC 1.12924</strain>
    </source>
</reference>
<dbReference type="Proteomes" id="UP000652231">
    <property type="component" value="Unassembled WGS sequence"/>
</dbReference>
<dbReference type="InterPro" id="IPR006015">
    <property type="entry name" value="Universal_stress_UspA"/>
</dbReference>
<evidence type="ECO:0000259" key="2">
    <source>
        <dbReference type="Pfam" id="PF00582"/>
    </source>
</evidence>
<dbReference type="Pfam" id="PF00582">
    <property type="entry name" value="Usp"/>
    <property type="match status" value="1"/>
</dbReference>
<protein>
    <submittedName>
        <fullName evidence="3">Universal stress protein UspA</fullName>
    </submittedName>
</protein>
<dbReference type="EMBL" id="BMGK01000005">
    <property type="protein sequence ID" value="GGD92019.1"/>
    <property type="molecule type" value="Genomic_DNA"/>
</dbReference>
<feature type="domain" description="UspA" evidence="2">
    <location>
        <begin position="1"/>
        <end position="145"/>
    </location>
</feature>
<evidence type="ECO:0000256" key="1">
    <source>
        <dbReference type="ARBA" id="ARBA00008791"/>
    </source>
</evidence>
<keyword evidence="4" id="KW-1185">Reference proteome</keyword>
<dbReference type="RefSeq" id="WP_188441110.1">
    <property type="nucleotide sequence ID" value="NZ_BMGK01000005.1"/>
</dbReference>
<proteinExistence type="inferred from homology"/>
<organism evidence="3 4">
    <name type="scientific">Planktosalinus lacus</name>
    <dbReference type="NCBI Taxonomy" id="1526573"/>
    <lineage>
        <taxon>Bacteria</taxon>
        <taxon>Pseudomonadati</taxon>
        <taxon>Bacteroidota</taxon>
        <taxon>Flavobacteriia</taxon>
        <taxon>Flavobacteriales</taxon>
        <taxon>Flavobacteriaceae</taxon>
        <taxon>Planktosalinus</taxon>
    </lineage>
</organism>
<comment type="caution">
    <text evidence="3">The sequence shown here is derived from an EMBL/GenBank/DDBJ whole genome shotgun (WGS) entry which is preliminary data.</text>
</comment>
<sequence length="291" mass="33765">MKKIILPTDFSENAYNAIAYALQLLKDETCTFYLLNTYTPVLYNSEYMYYTPTMTLDDIYKSNSINGLDRTEKRIKKEFKNPKHQFEKLSFFSFLTDEINELVEKEDIDLVIMGTQGATGAKEVLFGTQTIHVIKKAKCPVLAIPSDYEFKPLKNILLPSDLSIGFNENQLQSLRYLANLHQSTIHILHILQQNELSENQEKGKQFLSKYFKTTSVDFHLKKGDDIQDVILKFQEENPVEILSMINNKHSFFENLFFEPVIHKVGFHVKIPFLVIPSGKYSMRSIPVNIMR</sequence>
<dbReference type="Gene3D" id="3.40.50.620">
    <property type="entry name" value="HUPs"/>
    <property type="match status" value="2"/>
</dbReference>